<sequence length="109" mass="12006">MSKFACPRDEVLYQLTLDGTGESFGDVTTWGLHYTGLGELTRQELNSQHSDLLAEAGASVSDFPENCYWMVAEDGQGFVSTYAYSDEAQYRSALVDAESRWSVFNDGAA</sequence>
<dbReference type="Proteomes" id="UP000179636">
    <property type="component" value="Unassembled WGS sequence"/>
</dbReference>
<name>A0A1S1JQN1_9MYCO</name>
<protein>
    <submittedName>
        <fullName evidence="1">Uncharacterized protein</fullName>
    </submittedName>
</protein>
<dbReference type="AlphaFoldDB" id="A0A1S1JQN1"/>
<accession>A0A1S1JQN1</accession>
<reference evidence="1 2" key="1">
    <citation type="submission" date="2016-10" db="EMBL/GenBank/DDBJ databases">
        <title>Evaluation of Human, Animal and Environmental Mycobacterium chelonae Isolates by Core Genome Phylogenomic Analysis, Targeted Gene Comparison, and Anti-microbial Susceptibility Patterns: A Tale of Mistaken Identities.</title>
        <authorList>
            <person name="Fogelson S.B."/>
            <person name="Camus A.C."/>
            <person name="Lorenz W."/>
            <person name="Vasireddy R."/>
            <person name="Vasireddy S."/>
            <person name="Smith T."/>
            <person name="Brown-Elliott B.A."/>
            <person name="Wallace R.J.Jr."/>
            <person name="Hasan N.A."/>
            <person name="Reischl U."/>
            <person name="Sanchez S."/>
        </authorList>
    </citation>
    <scope>NUCLEOTIDE SEQUENCE [LARGE SCALE GENOMIC DNA]</scope>
    <source>
        <strain evidence="1 2">24999</strain>
    </source>
</reference>
<gene>
    <name evidence="1" type="ORF">BKG61_27685</name>
</gene>
<evidence type="ECO:0000313" key="1">
    <source>
        <dbReference type="EMBL" id="OHT88326.1"/>
    </source>
</evidence>
<evidence type="ECO:0000313" key="2">
    <source>
        <dbReference type="Proteomes" id="UP000179636"/>
    </source>
</evidence>
<dbReference type="STRING" id="1908205.BKG60_04765"/>
<dbReference type="OrthoDB" id="4762906at2"/>
<comment type="caution">
    <text evidence="1">The sequence shown here is derived from an EMBL/GenBank/DDBJ whole genome shotgun (WGS) entry which is preliminary data.</text>
</comment>
<dbReference type="RefSeq" id="WP_019347023.1">
    <property type="nucleotide sequence ID" value="NZ_MLHV01000042.1"/>
</dbReference>
<organism evidence="1 2">
    <name type="scientific">Mycobacterium syngnathidarum</name>
    <dbReference type="NCBI Taxonomy" id="1908205"/>
    <lineage>
        <taxon>Bacteria</taxon>
        <taxon>Bacillati</taxon>
        <taxon>Actinomycetota</taxon>
        <taxon>Actinomycetes</taxon>
        <taxon>Mycobacteriales</taxon>
        <taxon>Mycobacteriaceae</taxon>
        <taxon>Mycobacterium</taxon>
    </lineage>
</organism>
<dbReference type="EMBL" id="MLHV01000042">
    <property type="protein sequence ID" value="OHT88326.1"/>
    <property type="molecule type" value="Genomic_DNA"/>
</dbReference>
<keyword evidence="2" id="KW-1185">Reference proteome</keyword>
<proteinExistence type="predicted"/>